<reference evidence="3" key="1">
    <citation type="journal article" date="2014" name="Proc. Natl. Acad. Sci. U.S.A.">
        <title>Extensive sampling of basidiomycete genomes demonstrates inadequacy of the white-rot/brown-rot paradigm for wood decay fungi.</title>
        <authorList>
            <person name="Riley R."/>
            <person name="Salamov A.A."/>
            <person name="Brown D.W."/>
            <person name="Nagy L.G."/>
            <person name="Floudas D."/>
            <person name="Held B.W."/>
            <person name="Levasseur A."/>
            <person name="Lombard V."/>
            <person name="Morin E."/>
            <person name="Otillar R."/>
            <person name="Lindquist E.A."/>
            <person name="Sun H."/>
            <person name="LaButti K.M."/>
            <person name="Schmutz J."/>
            <person name="Jabbour D."/>
            <person name="Luo H."/>
            <person name="Baker S.E."/>
            <person name="Pisabarro A.G."/>
            <person name="Walton J.D."/>
            <person name="Blanchette R.A."/>
            <person name="Henrissat B."/>
            <person name="Martin F."/>
            <person name="Cullen D."/>
            <person name="Hibbett D.S."/>
            <person name="Grigoriev I.V."/>
        </authorList>
    </citation>
    <scope>NUCLEOTIDE SEQUENCE [LARGE SCALE GENOMIC DNA]</scope>
    <source>
        <strain evidence="3">CBS 339.88</strain>
    </source>
</reference>
<protein>
    <recommendedName>
        <fullName evidence="4">G-protein coupled receptors family 1 profile domain-containing protein</fullName>
    </recommendedName>
</protein>
<evidence type="ECO:0000313" key="3">
    <source>
        <dbReference type="Proteomes" id="UP000027222"/>
    </source>
</evidence>
<feature type="transmembrane region" description="Helical" evidence="1">
    <location>
        <begin position="101"/>
        <end position="120"/>
    </location>
</feature>
<keyword evidence="1" id="KW-0472">Membrane</keyword>
<keyword evidence="1" id="KW-0812">Transmembrane</keyword>
<dbReference type="STRING" id="685588.A0A067SQA9"/>
<evidence type="ECO:0008006" key="4">
    <source>
        <dbReference type="Google" id="ProtNLM"/>
    </source>
</evidence>
<dbReference type="HOGENOM" id="CLU_060549_3_0_1"/>
<gene>
    <name evidence="2" type="ORF">GALMADRAFT_72670</name>
</gene>
<accession>A0A067SQA9</accession>
<evidence type="ECO:0000313" key="2">
    <source>
        <dbReference type="EMBL" id="KDR73140.1"/>
    </source>
</evidence>
<feature type="transmembrane region" description="Helical" evidence="1">
    <location>
        <begin position="23"/>
        <end position="45"/>
    </location>
</feature>
<keyword evidence="3" id="KW-1185">Reference proteome</keyword>
<name>A0A067SQA9_GALM3</name>
<dbReference type="EMBL" id="KL142386">
    <property type="protein sequence ID" value="KDR73140.1"/>
    <property type="molecule type" value="Genomic_DNA"/>
</dbReference>
<feature type="transmembrane region" description="Helical" evidence="1">
    <location>
        <begin position="127"/>
        <end position="149"/>
    </location>
</feature>
<evidence type="ECO:0000256" key="1">
    <source>
        <dbReference type="SAM" id="Phobius"/>
    </source>
</evidence>
<proteinExistence type="predicted"/>
<organism evidence="2 3">
    <name type="scientific">Galerina marginata (strain CBS 339.88)</name>
    <dbReference type="NCBI Taxonomy" id="685588"/>
    <lineage>
        <taxon>Eukaryota</taxon>
        <taxon>Fungi</taxon>
        <taxon>Dikarya</taxon>
        <taxon>Basidiomycota</taxon>
        <taxon>Agaricomycotina</taxon>
        <taxon>Agaricomycetes</taxon>
        <taxon>Agaricomycetidae</taxon>
        <taxon>Agaricales</taxon>
        <taxon>Agaricineae</taxon>
        <taxon>Strophariaceae</taxon>
        <taxon>Galerina</taxon>
    </lineage>
</organism>
<dbReference type="AlphaFoldDB" id="A0A067SQA9"/>
<dbReference type="Proteomes" id="UP000027222">
    <property type="component" value="Unassembled WGS sequence"/>
</dbReference>
<feature type="transmembrane region" description="Helical" evidence="1">
    <location>
        <begin position="65"/>
        <end position="89"/>
    </location>
</feature>
<feature type="transmembrane region" description="Helical" evidence="1">
    <location>
        <begin position="252"/>
        <end position="273"/>
    </location>
</feature>
<dbReference type="OrthoDB" id="3038990at2759"/>
<keyword evidence="1" id="KW-1133">Transmembrane helix</keyword>
<sequence>MFNSSQNDLPNPLTPMAFLPADLAYQLTISTYVLVGSLSVLLWDIATSIRADIRVFTHYRIRPSIAVYILSRLTSLAYLFAITILQTAPIGHCENIRRVEFLYPFVISLTTLLFFFRVRAMYAGNKVVIGFFFCSWLAVIGASITPIFGVSGSSIGSTRYCLNDRLEPYVASACIVPFVNDTLIFCATTWKLLANSHVNSSFKNSFKVVVFGHYLPVFSKAVLHDGQAYYLTTISLNLLTICLFFNESVPVVYRSFIGVPNIVIMNVMACHVYRNIKFGYYKECATCPPTSRSLSLYPNDIGNISNLVNSRDPSGQITESSKGVRVSMGIGAHIHNDSAHCHTCTCSKYNPRLPGTVASIV</sequence>